<dbReference type="AlphaFoldDB" id="A0A1I6M086"/>
<proteinExistence type="predicted"/>
<reference evidence="1 2" key="1">
    <citation type="submission" date="2016-10" db="EMBL/GenBank/DDBJ databases">
        <authorList>
            <person name="de Groot N.N."/>
        </authorList>
    </citation>
    <scope>NUCLEOTIDE SEQUENCE [LARGE SCALE GENOMIC DNA]</scope>
    <source>
        <strain evidence="1 2">DSM 29433</strain>
    </source>
</reference>
<gene>
    <name evidence="1" type="ORF">SAMN05444714_1084</name>
</gene>
<name>A0A1I6M086_9RHOB</name>
<accession>A0A1I6M086</accession>
<evidence type="ECO:0000313" key="2">
    <source>
        <dbReference type="Proteomes" id="UP000198926"/>
    </source>
</evidence>
<sequence>MIRALFLMILLAACAPQPDALPEDFDASFAF</sequence>
<dbReference type="Proteomes" id="UP000198926">
    <property type="component" value="Unassembled WGS sequence"/>
</dbReference>
<dbReference type="RefSeq" id="WP_090204900.1">
    <property type="nucleotide sequence ID" value="NZ_FOZM01000001.1"/>
</dbReference>
<protein>
    <submittedName>
        <fullName evidence="1">Uncharacterized protein</fullName>
    </submittedName>
</protein>
<organism evidence="1 2">
    <name type="scientific">Yoonia litorea</name>
    <dbReference type="NCBI Taxonomy" id="1123755"/>
    <lineage>
        <taxon>Bacteria</taxon>
        <taxon>Pseudomonadati</taxon>
        <taxon>Pseudomonadota</taxon>
        <taxon>Alphaproteobacteria</taxon>
        <taxon>Rhodobacterales</taxon>
        <taxon>Paracoccaceae</taxon>
        <taxon>Yoonia</taxon>
    </lineage>
</organism>
<evidence type="ECO:0000313" key="1">
    <source>
        <dbReference type="EMBL" id="SFS09058.1"/>
    </source>
</evidence>
<dbReference type="OrthoDB" id="9975869at2"/>
<dbReference type="EMBL" id="FOZM01000001">
    <property type="protein sequence ID" value="SFS09058.1"/>
    <property type="molecule type" value="Genomic_DNA"/>
</dbReference>
<keyword evidence="2" id="KW-1185">Reference proteome</keyword>